<name>G4YWS1_PHYSP</name>
<evidence type="ECO:0000313" key="3">
    <source>
        <dbReference type="Proteomes" id="UP000002640"/>
    </source>
</evidence>
<organism evidence="2 3">
    <name type="scientific">Phytophthora sojae (strain P6497)</name>
    <name type="common">Soybean stem and root rot agent</name>
    <name type="synonym">Phytophthora megasperma f. sp. glycines</name>
    <dbReference type="NCBI Taxonomy" id="1094619"/>
    <lineage>
        <taxon>Eukaryota</taxon>
        <taxon>Sar</taxon>
        <taxon>Stramenopiles</taxon>
        <taxon>Oomycota</taxon>
        <taxon>Peronosporomycetes</taxon>
        <taxon>Peronosporales</taxon>
        <taxon>Peronosporaceae</taxon>
        <taxon>Phytophthora</taxon>
    </lineage>
</organism>
<dbReference type="EMBL" id="JH159152">
    <property type="protein sequence ID" value="EGZ23791.1"/>
    <property type="molecule type" value="Genomic_DNA"/>
</dbReference>
<dbReference type="InParanoid" id="G4YWS1"/>
<dbReference type="AlphaFoldDB" id="G4YWS1"/>
<proteinExistence type="predicted"/>
<reference evidence="2 3" key="1">
    <citation type="journal article" date="2006" name="Science">
        <title>Phytophthora genome sequences uncover evolutionary origins and mechanisms of pathogenesis.</title>
        <authorList>
            <person name="Tyler B.M."/>
            <person name="Tripathy S."/>
            <person name="Zhang X."/>
            <person name="Dehal P."/>
            <person name="Jiang R.H."/>
            <person name="Aerts A."/>
            <person name="Arredondo F.D."/>
            <person name="Baxter L."/>
            <person name="Bensasson D."/>
            <person name="Beynon J.L."/>
            <person name="Chapman J."/>
            <person name="Damasceno C.M."/>
            <person name="Dorrance A.E."/>
            <person name="Dou D."/>
            <person name="Dickerman A.W."/>
            <person name="Dubchak I.L."/>
            <person name="Garbelotto M."/>
            <person name="Gijzen M."/>
            <person name="Gordon S.G."/>
            <person name="Govers F."/>
            <person name="Grunwald N.J."/>
            <person name="Huang W."/>
            <person name="Ivors K.L."/>
            <person name="Jones R.W."/>
            <person name="Kamoun S."/>
            <person name="Krampis K."/>
            <person name="Lamour K.H."/>
            <person name="Lee M.K."/>
            <person name="McDonald W.H."/>
            <person name="Medina M."/>
            <person name="Meijer H.J."/>
            <person name="Nordberg E.K."/>
            <person name="Maclean D.J."/>
            <person name="Ospina-Giraldo M.D."/>
            <person name="Morris P.F."/>
            <person name="Phuntumart V."/>
            <person name="Putnam N.H."/>
            <person name="Rash S."/>
            <person name="Rose J.K."/>
            <person name="Sakihama Y."/>
            <person name="Salamov A.A."/>
            <person name="Savidor A."/>
            <person name="Scheuring C.F."/>
            <person name="Smith B.M."/>
            <person name="Sobral B.W."/>
            <person name="Terry A."/>
            <person name="Torto-Alalibo T.A."/>
            <person name="Win J."/>
            <person name="Xu Z."/>
            <person name="Zhang H."/>
            <person name="Grigoriev I.V."/>
            <person name="Rokhsar D.S."/>
            <person name="Boore J.L."/>
        </authorList>
    </citation>
    <scope>NUCLEOTIDE SEQUENCE [LARGE SCALE GENOMIC DNA]</scope>
    <source>
        <strain evidence="2 3">P6497</strain>
    </source>
</reference>
<evidence type="ECO:0000313" key="2">
    <source>
        <dbReference type="EMBL" id="EGZ23791.1"/>
    </source>
</evidence>
<gene>
    <name evidence="2" type="ORF">PHYSODRAFT_324975</name>
</gene>
<sequence>MLDPRGRRFTAGRDAEIARGNRSERAARRAKLRGGHDWLRRVLVGLMHAAHANLNQWRGAATPRAITGSARRLQRQAAGNQRRCSSGGGGGGGVTQQVAAVEGGAAPRDQVAPIRALP</sequence>
<dbReference type="KEGG" id="psoj:PHYSODRAFT_324975"/>
<evidence type="ECO:0000256" key="1">
    <source>
        <dbReference type="SAM" id="MobiDB-lite"/>
    </source>
</evidence>
<dbReference type="Proteomes" id="UP000002640">
    <property type="component" value="Unassembled WGS sequence"/>
</dbReference>
<feature type="compositionally biased region" description="Low complexity" evidence="1">
    <location>
        <begin position="95"/>
        <end position="106"/>
    </location>
</feature>
<dbReference type="GeneID" id="20645197"/>
<accession>G4YWS1</accession>
<feature type="region of interest" description="Disordered" evidence="1">
    <location>
        <begin position="69"/>
        <end position="118"/>
    </location>
</feature>
<keyword evidence="3" id="KW-1185">Reference proteome</keyword>
<protein>
    <submittedName>
        <fullName evidence="2">Uncharacterized protein</fullName>
    </submittedName>
</protein>
<dbReference type="RefSeq" id="XP_009519079.1">
    <property type="nucleotide sequence ID" value="XM_009520784.1"/>
</dbReference>